<accession>A0A3Q8XRA6</accession>
<sequence>MTTQAPNWYREIIRDKVRARYQAMGGYLDGTMSRGDGGAGVIKFPVIGRVEAYELSGSIQKVKNTNPNLDMITVMIRDFEASAWMRVQDARRQGPNEQAAVGKQLSNAIRRQKDKLKLEALRTFADGTSALQDAPQTVQTIGDGSEVIDVLHALQAVDAIRGTGAEDEVFWPIPESWFTQLMMYKEFANADYVGSADLPFAKAANVRKRTWRNIHVMTLPNEYFTDGTGANGTGTSGNAFDPSGYVDTYMWAMDAVGNEAEWDQENMSLTTHADYEGSPMLGKVGLSGNSVGILPEGVKRLRFKGINNAARIPVLTETVA</sequence>
<keyword evidence="2" id="KW-1185">Reference proteome</keyword>
<dbReference type="OrthoDB" id="8295797at2"/>
<evidence type="ECO:0000313" key="1">
    <source>
        <dbReference type="EMBL" id="AZN71857.1"/>
    </source>
</evidence>
<evidence type="ECO:0008006" key="3">
    <source>
        <dbReference type="Google" id="ProtNLM"/>
    </source>
</evidence>
<dbReference type="RefSeq" id="WP_126010176.1">
    <property type="nucleotide sequence ID" value="NZ_CP032509.1"/>
</dbReference>
<dbReference type="InterPro" id="IPR045565">
    <property type="entry name" value="Phage_capsid_2"/>
</dbReference>
<gene>
    <name evidence="1" type="ORF">D5400_11725</name>
</gene>
<evidence type="ECO:0000313" key="2">
    <source>
        <dbReference type="Proteomes" id="UP000268192"/>
    </source>
</evidence>
<dbReference type="Pfam" id="PF19821">
    <property type="entry name" value="Phage_capsid_2"/>
    <property type="match status" value="1"/>
</dbReference>
<dbReference type="EMBL" id="CP032509">
    <property type="protein sequence ID" value="AZN71857.1"/>
    <property type="molecule type" value="Genomic_DNA"/>
</dbReference>
<reference evidence="1 2" key="1">
    <citation type="submission" date="2018-09" db="EMBL/GenBank/DDBJ databases">
        <title>Marinorhizobium profundi gen. nov., sp. nov., isolated from a deep-sea sediment sample from the New Britain Trench and proposal of Marinorhizobiaceae fam. nov. in the order Rhizobiales of the class Alphaproteobacteria.</title>
        <authorList>
            <person name="Cao J."/>
        </authorList>
    </citation>
    <scope>NUCLEOTIDE SEQUENCE [LARGE SCALE GENOMIC DNA]</scope>
    <source>
        <strain evidence="1 2">WS11</strain>
    </source>
</reference>
<organism evidence="1 2">
    <name type="scientific">Georhizobium profundi</name>
    <dbReference type="NCBI Taxonomy" id="2341112"/>
    <lineage>
        <taxon>Bacteria</taxon>
        <taxon>Pseudomonadati</taxon>
        <taxon>Pseudomonadota</taxon>
        <taxon>Alphaproteobacteria</taxon>
        <taxon>Hyphomicrobiales</taxon>
        <taxon>Rhizobiaceae</taxon>
        <taxon>Georhizobium</taxon>
    </lineage>
</organism>
<name>A0A3Q8XRA6_9HYPH</name>
<dbReference type="AlphaFoldDB" id="A0A3Q8XRA6"/>
<dbReference type="KEGG" id="abaw:D5400_11725"/>
<dbReference type="Proteomes" id="UP000268192">
    <property type="component" value="Chromosome"/>
</dbReference>
<protein>
    <recommendedName>
        <fullName evidence="3">Major capsid protein</fullName>
    </recommendedName>
</protein>
<proteinExistence type="predicted"/>